<protein>
    <submittedName>
        <fullName evidence="5">CcmE/CycJ protein</fullName>
    </submittedName>
</protein>
<keyword evidence="3" id="KW-0201">Cytochrome c-type biogenesis</keyword>
<dbReference type="AlphaFoldDB" id="A0A0L6W680"/>
<evidence type="ECO:0000313" key="5">
    <source>
        <dbReference type="EMBL" id="KNZ70614.1"/>
    </source>
</evidence>
<keyword evidence="2" id="KW-0349">Heme</keyword>
<name>A0A0L6W680_9FIRM</name>
<evidence type="ECO:0000256" key="1">
    <source>
        <dbReference type="ARBA" id="ARBA00004370"/>
    </source>
</evidence>
<dbReference type="GO" id="GO:0020037">
    <property type="term" value="F:heme binding"/>
    <property type="evidence" value="ECO:0007669"/>
    <property type="project" value="InterPro"/>
</dbReference>
<keyword evidence="6" id="KW-1185">Reference proteome</keyword>
<dbReference type="EMBL" id="LGTE01000003">
    <property type="protein sequence ID" value="KNZ70614.1"/>
    <property type="molecule type" value="Genomic_DNA"/>
</dbReference>
<sequence length="142" mass="15351" precursor="true">MKNKKALVVVGIAVIAVGLLISAGMQNATGENMTVAQALAANSRGENPGFIQIESKVDNDTIKYDSTVPILKFELTDGKNRLPVVYRDVMPDNFESGYPVIVEGRFDEKGVLQADKLLVKCPSKYEEEKVAPGAAPGEKIKK</sequence>
<proteinExistence type="predicted"/>
<dbReference type="InterPro" id="IPR036127">
    <property type="entry name" value="CcmE-like_sf"/>
</dbReference>
<dbReference type="InterPro" id="IPR012340">
    <property type="entry name" value="NA-bd_OB-fold"/>
</dbReference>
<dbReference type="RefSeq" id="WP_052216958.1">
    <property type="nucleotide sequence ID" value="NZ_LGTE01000003.1"/>
</dbReference>
<evidence type="ECO:0000256" key="2">
    <source>
        <dbReference type="ARBA" id="ARBA00022617"/>
    </source>
</evidence>
<dbReference type="GO" id="GO:0017003">
    <property type="term" value="P:protein-heme linkage"/>
    <property type="evidence" value="ECO:0007669"/>
    <property type="project" value="InterPro"/>
</dbReference>
<comment type="subcellular location">
    <subcellularLocation>
        <location evidence="1">Membrane</location>
    </subcellularLocation>
</comment>
<reference evidence="6" key="1">
    <citation type="submission" date="2015-07" db="EMBL/GenBank/DDBJ databases">
        <title>Complete Genome of Thermincola ferriacetica strain Z-0001T.</title>
        <authorList>
            <person name="Lusk B."/>
            <person name="Badalamenti J.P."/>
            <person name="Parameswaran P."/>
            <person name="Bond D.R."/>
            <person name="Torres C.I."/>
        </authorList>
    </citation>
    <scope>NUCLEOTIDE SEQUENCE [LARGE SCALE GENOMIC DNA]</scope>
    <source>
        <strain evidence="6">Z-0001</strain>
    </source>
</reference>
<dbReference type="GO" id="GO:0017004">
    <property type="term" value="P:cytochrome complex assembly"/>
    <property type="evidence" value="ECO:0007669"/>
    <property type="project" value="UniProtKB-KW"/>
</dbReference>
<evidence type="ECO:0000256" key="3">
    <source>
        <dbReference type="ARBA" id="ARBA00022748"/>
    </source>
</evidence>
<dbReference type="InterPro" id="IPR004329">
    <property type="entry name" value="CcmE"/>
</dbReference>
<comment type="caution">
    <text evidence="5">The sequence shown here is derived from an EMBL/GenBank/DDBJ whole genome shotgun (WGS) entry which is preliminary data.</text>
</comment>
<evidence type="ECO:0000313" key="6">
    <source>
        <dbReference type="Proteomes" id="UP000037175"/>
    </source>
</evidence>
<dbReference type="GO" id="GO:0005886">
    <property type="term" value="C:plasma membrane"/>
    <property type="evidence" value="ECO:0007669"/>
    <property type="project" value="InterPro"/>
</dbReference>
<evidence type="ECO:0000256" key="4">
    <source>
        <dbReference type="ARBA" id="ARBA00023136"/>
    </source>
</evidence>
<keyword evidence="4" id="KW-0472">Membrane</keyword>
<gene>
    <name evidence="5" type="ORF">Tfer_0798</name>
</gene>
<organism evidence="5 6">
    <name type="scientific">Thermincola ferriacetica</name>
    <dbReference type="NCBI Taxonomy" id="281456"/>
    <lineage>
        <taxon>Bacteria</taxon>
        <taxon>Bacillati</taxon>
        <taxon>Bacillota</taxon>
        <taxon>Clostridia</taxon>
        <taxon>Eubacteriales</taxon>
        <taxon>Thermincolaceae</taxon>
        <taxon>Thermincola</taxon>
    </lineage>
</organism>
<dbReference type="Proteomes" id="UP000037175">
    <property type="component" value="Unassembled WGS sequence"/>
</dbReference>
<dbReference type="Pfam" id="PF03100">
    <property type="entry name" value="CcmE"/>
    <property type="match status" value="1"/>
</dbReference>
<accession>A0A0L6W680</accession>
<dbReference type="Gene3D" id="2.40.50.140">
    <property type="entry name" value="Nucleic acid-binding proteins"/>
    <property type="match status" value="1"/>
</dbReference>
<keyword evidence="2" id="KW-0479">Metal-binding</keyword>
<keyword evidence="2" id="KW-0408">Iron</keyword>
<dbReference type="SUPFAM" id="SSF82093">
    <property type="entry name" value="Heme chaperone CcmE"/>
    <property type="match status" value="1"/>
</dbReference>